<dbReference type="AlphaFoldDB" id="A0A9W8HSK4"/>
<organism evidence="2 3">
    <name type="scientific">Coemansia guatemalensis</name>
    <dbReference type="NCBI Taxonomy" id="2761395"/>
    <lineage>
        <taxon>Eukaryota</taxon>
        <taxon>Fungi</taxon>
        <taxon>Fungi incertae sedis</taxon>
        <taxon>Zoopagomycota</taxon>
        <taxon>Kickxellomycotina</taxon>
        <taxon>Kickxellomycetes</taxon>
        <taxon>Kickxellales</taxon>
        <taxon>Kickxellaceae</taxon>
        <taxon>Coemansia</taxon>
    </lineage>
</organism>
<evidence type="ECO:0000259" key="1">
    <source>
        <dbReference type="Pfam" id="PF17667"/>
    </source>
</evidence>
<evidence type="ECO:0000313" key="2">
    <source>
        <dbReference type="EMBL" id="KAJ2801040.1"/>
    </source>
</evidence>
<dbReference type="Pfam" id="PF17667">
    <property type="entry name" value="Pkinase_fungal"/>
    <property type="match status" value="1"/>
</dbReference>
<dbReference type="InterPro" id="IPR040976">
    <property type="entry name" value="Pkinase_fungal"/>
</dbReference>
<name>A0A9W8HSK4_9FUNG</name>
<comment type="caution">
    <text evidence="2">The sequence shown here is derived from an EMBL/GenBank/DDBJ whole genome shotgun (WGS) entry which is preliminary data.</text>
</comment>
<dbReference type="Gene3D" id="1.10.510.10">
    <property type="entry name" value="Transferase(Phosphotransferase) domain 1"/>
    <property type="match status" value="1"/>
</dbReference>
<proteinExistence type="predicted"/>
<reference evidence="2" key="1">
    <citation type="submission" date="2022-07" db="EMBL/GenBank/DDBJ databases">
        <title>Phylogenomic reconstructions and comparative analyses of Kickxellomycotina fungi.</title>
        <authorList>
            <person name="Reynolds N.K."/>
            <person name="Stajich J.E."/>
            <person name="Barry K."/>
            <person name="Grigoriev I.V."/>
            <person name="Crous P."/>
            <person name="Smith M.E."/>
        </authorList>
    </citation>
    <scope>NUCLEOTIDE SEQUENCE</scope>
    <source>
        <strain evidence="2">NRRL 1565</strain>
    </source>
</reference>
<sequence>MSRLQVQADSASCLWPSADTLCDLGHISNLRSEHAMLRTISSMLADDRDLDGTYPLSTDGGWVYQPSGNGPVLDCTLEIAGDLDAKEQSTTPFCLHGRHTLAPIGMPLRTVTSAPELIRVLYDAMRAHSAISERCRILHRDISENNILAVQRDDGSIHGVLIDFDSAVDVSAQRMAARPERTGTLSFMSIANLEKLPIERTVLDDWESLLYLICVISFYGVGNDATASFELGHPMLMWTEGEPSVIGHAKRGHLDTENTFMDDVLTHFKHQDGYEHLYDMAIDLYSCLFANEALKDIPNNVCHGARIKRIRVGTNKRGRAEYLYVDPFAERVNFASDIARDLLDVLARATETANSAD</sequence>
<dbReference type="Proteomes" id="UP001140094">
    <property type="component" value="Unassembled WGS sequence"/>
</dbReference>
<evidence type="ECO:0000313" key="3">
    <source>
        <dbReference type="Proteomes" id="UP001140094"/>
    </source>
</evidence>
<accession>A0A9W8HSK4</accession>
<dbReference type="OrthoDB" id="2747778at2759"/>
<protein>
    <recommendedName>
        <fullName evidence="1">Fungal-type protein kinase domain-containing protein</fullName>
    </recommendedName>
</protein>
<gene>
    <name evidence="2" type="ORF">H4R20_003832</name>
</gene>
<dbReference type="EMBL" id="JANBUO010000882">
    <property type="protein sequence ID" value="KAJ2801040.1"/>
    <property type="molecule type" value="Genomic_DNA"/>
</dbReference>
<dbReference type="PANTHER" id="PTHR38248:SF2">
    <property type="entry name" value="FUNK1 11"/>
    <property type="match status" value="1"/>
</dbReference>
<dbReference type="PANTHER" id="PTHR38248">
    <property type="entry name" value="FUNK1 6"/>
    <property type="match status" value="1"/>
</dbReference>
<keyword evidence="3" id="KW-1185">Reference proteome</keyword>
<dbReference type="SUPFAM" id="SSF56112">
    <property type="entry name" value="Protein kinase-like (PK-like)"/>
    <property type="match status" value="1"/>
</dbReference>
<dbReference type="InterPro" id="IPR011009">
    <property type="entry name" value="Kinase-like_dom_sf"/>
</dbReference>
<feature type="domain" description="Fungal-type protein kinase" evidence="1">
    <location>
        <begin position="91"/>
        <end position="216"/>
    </location>
</feature>